<dbReference type="PANTHER" id="PTHR22550:SF5">
    <property type="entry name" value="LEUCINE ZIPPER PROTEIN 4"/>
    <property type="match status" value="1"/>
</dbReference>
<feature type="transmembrane region" description="Helical" evidence="3">
    <location>
        <begin position="233"/>
        <end position="254"/>
    </location>
</feature>
<evidence type="ECO:0000256" key="1">
    <source>
        <dbReference type="ARBA" id="ARBA00005278"/>
    </source>
</evidence>
<dbReference type="Pfam" id="PF03323">
    <property type="entry name" value="GerA"/>
    <property type="match status" value="1"/>
</dbReference>
<dbReference type="EMBL" id="JBBPCC010000025">
    <property type="protein sequence ID" value="MEK8132032.1"/>
    <property type="molecule type" value="Genomic_DNA"/>
</dbReference>
<comment type="similarity">
    <text evidence="1">Belongs to the GerABKA family.</text>
</comment>
<dbReference type="Proteomes" id="UP001469365">
    <property type="component" value="Unassembled WGS sequence"/>
</dbReference>
<keyword evidence="2 3" id="KW-0472">Membrane</keyword>
<dbReference type="PIRSF" id="PIRSF005690">
    <property type="entry name" value="GerBA"/>
    <property type="match status" value="1"/>
</dbReference>
<comment type="caution">
    <text evidence="4">The sequence shown here is derived from an EMBL/GenBank/DDBJ whole genome shotgun (WGS) entry which is preliminary data.</text>
</comment>
<evidence type="ECO:0000313" key="4">
    <source>
        <dbReference type="EMBL" id="MEK8132032.1"/>
    </source>
</evidence>
<keyword evidence="5" id="KW-1185">Reference proteome</keyword>
<feature type="transmembrane region" description="Helical" evidence="3">
    <location>
        <begin position="397"/>
        <end position="424"/>
    </location>
</feature>
<evidence type="ECO:0000256" key="2">
    <source>
        <dbReference type="ARBA" id="ARBA00023136"/>
    </source>
</evidence>
<evidence type="ECO:0000256" key="3">
    <source>
        <dbReference type="SAM" id="Phobius"/>
    </source>
</evidence>
<dbReference type="InterPro" id="IPR050768">
    <property type="entry name" value="UPF0353/GerABKA_families"/>
</dbReference>
<dbReference type="PANTHER" id="PTHR22550">
    <property type="entry name" value="SPORE GERMINATION PROTEIN"/>
    <property type="match status" value="1"/>
</dbReference>
<feature type="transmembrane region" description="Helical" evidence="3">
    <location>
        <begin position="314"/>
        <end position="332"/>
    </location>
</feature>
<feature type="transmembrane region" description="Helical" evidence="3">
    <location>
        <begin position="364"/>
        <end position="385"/>
    </location>
</feature>
<gene>
    <name evidence="4" type="ORF">WMW72_29395</name>
</gene>
<dbReference type="RefSeq" id="WP_341419153.1">
    <property type="nucleotide sequence ID" value="NZ_JBBPCC010000025.1"/>
</dbReference>
<organism evidence="4 5">
    <name type="scientific">Paenibacillus filicis</name>
    <dbReference type="NCBI Taxonomy" id="669464"/>
    <lineage>
        <taxon>Bacteria</taxon>
        <taxon>Bacillati</taxon>
        <taxon>Bacillota</taxon>
        <taxon>Bacilli</taxon>
        <taxon>Bacillales</taxon>
        <taxon>Paenibacillaceae</taxon>
        <taxon>Paenibacillus</taxon>
    </lineage>
</organism>
<reference evidence="4 5" key="1">
    <citation type="submission" date="2024-04" db="EMBL/GenBank/DDBJ databases">
        <title>draft genome sequnece of Paenibacillus filicis.</title>
        <authorList>
            <person name="Kim D.-U."/>
        </authorList>
    </citation>
    <scope>NUCLEOTIDE SEQUENCE [LARGE SCALE GENOMIC DNA]</scope>
    <source>
        <strain evidence="4 5">KACC14197</strain>
    </source>
</reference>
<proteinExistence type="inferred from homology"/>
<sequence>MEPQKISEDWNELVHALGTPADLVTNEIHVRGFSAKLLYFSSICDEQKIHDMLLSRFFQVSDLDEFTAYLQAISSPAFPSGQKNMAQQVLQGAVAVECGAIYLIDFGKHENSQPLEASMEKVIQGPQNAFSENLLTNISLLRSRYPQASLTIELYQIGRLTQTPIAMVYDRDQIAAETLRQTRKALDAVENDALQGLGQLQNRMTRTKRSLFPTVLITERPDRAVYNIAQGKIALLDQGTPFVLVVPAVFYDFISSMEDLYHSYWISRFLVTLRYIGLLISVTLPALYVGVTAFNPELFRVQLALSIAGSRVSVPYPAFLEVLFMLLMMELLTEASVRLPKTIGSTATTVGGLILGQAATEAGLVSNIMIIIVAAVAISNFVIPINAMSFAMRVVKYIILGLTIVLGLIGLILGMLGLIAYLIYLDSFGQPYFRLFGKPPKPERL</sequence>
<evidence type="ECO:0000313" key="5">
    <source>
        <dbReference type="Proteomes" id="UP001469365"/>
    </source>
</evidence>
<feature type="transmembrane region" description="Helical" evidence="3">
    <location>
        <begin position="275"/>
        <end position="294"/>
    </location>
</feature>
<name>A0ABU9DT82_9BACL</name>
<protein>
    <submittedName>
        <fullName evidence="4">Spore germination protein</fullName>
    </submittedName>
</protein>
<keyword evidence="3" id="KW-0812">Transmembrane</keyword>
<dbReference type="InterPro" id="IPR004995">
    <property type="entry name" value="Spore_Ger"/>
</dbReference>
<accession>A0ABU9DT82</accession>
<keyword evidence="3" id="KW-1133">Transmembrane helix</keyword>